<dbReference type="Proteomes" id="UP000245048">
    <property type="component" value="Unassembled WGS sequence"/>
</dbReference>
<dbReference type="InterPro" id="IPR013149">
    <property type="entry name" value="ADH-like_C"/>
</dbReference>
<dbReference type="InterPro" id="IPR002328">
    <property type="entry name" value="ADH_Zn_CS"/>
</dbReference>
<dbReference type="GO" id="GO:0008270">
    <property type="term" value="F:zinc ion binding"/>
    <property type="evidence" value="ECO:0007669"/>
    <property type="project" value="InterPro"/>
</dbReference>
<comment type="caution">
    <text evidence="6">The sequence shown here is derived from an EMBL/GenBank/DDBJ whole genome shotgun (WGS) entry which is preliminary data.</text>
</comment>
<evidence type="ECO:0000256" key="2">
    <source>
        <dbReference type="ARBA" id="ARBA00022833"/>
    </source>
</evidence>
<dbReference type="SMART" id="SM00829">
    <property type="entry name" value="PKS_ER"/>
    <property type="match status" value="1"/>
</dbReference>
<dbReference type="Pfam" id="PF00107">
    <property type="entry name" value="ADH_zinc_N"/>
    <property type="match status" value="1"/>
</dbReference>
<accession>A0A2U1V3Q9</accession>
<dbReference type="GO" id="GO:0016616">
    <property type="term" value="F:oxidoreductase activity, acting on the CH-OH group of donors, NAD or NADP as acceptor"/>
    <property type="evidence" value="ECO:0007669"/>
    <property type="project" value="UniProtKB-ARBA"/>
</dbReference>
<sequence>MVAISVARPHVLELFDDAPLPPQAGEVQIRVQRAGICGSDLHIFHGSNPFAKYPRIIGHEFAGQVEAVGEGVEGLAPGDRVVVDPVVSCGHCYACRIGRSNVCGRLEVLGVHRDGGFRDRVTVPAANAVKVPDGLPIELAALAEPFSIAANVLTRTGIDAGDSVLIYGAGTVGLTVLQVAKLHGARCIVADLDAARLERARSFGADVVVNSATHSVPEAVAGEHDGLGPSLVIDGAGVPTLLEEACRVASPAARIGILGFSPAPCNVSQQEIVKKELTLVGSRLNRRLLPQVVQWLAEGRLRPAAMITQTFAAADAPAAFELIEKDPGSTVKVQLAFDA</sequence>
<dbReference type="NCBIfam" id="NF007489">
    <property type="entry name" value="PRK10083.1"/>
    <property type="match status" value="1"/>
</dbReference>
<dbReference type="InterPro" id="IPR020843">
    <property type="entry name" value="ER"/>
</dbReference>
<dbReference type="Gene3D" id="3.90.180.10">
    <property type="entry name" value="Medium-chain alcohol dehydrogenases, catalytic domain"/>
    <property type="match status" value="1"/>
</dbReference>
<dbReference type="Gene3D" id="3.40.50.720">
    <property type="entry name" value="NAD(P)-binding Rossmann-like Domain"/>
    <property type="match status" value="1"/>
</dbReference>
<evidence type="ECO:0000256" key="4">
    <source>
        <dbReference type="RuleBase" id="RU361277"/>
    </source>
</evidence>
<dbReference type="CDD" id="cd08261">
    <property type="entry name" value="Zn_ADH7"/>
    <property type="match status" value="1"/>
</dbReference>
<comment type="similarity">
    <text evidence="4">Belongs to the zinc-containing alcohol dehydrogenase family.</text>
</comment>
<comment type="cofactor">
    <cofactor evidence="4">
        <name>Zn(2+)</name>
        <dbReference type="ChEBI" id="CHEBI:29105"/>
    </cofactor>
</comment>
<evidence type="ECO:0000256" key="1">
    <source>
        <dbReference type="ARBA" id="ARBA00022723"/>
    </source>
</evidence>
<dbReference type="InterPro" id="IPR036291">
    <property type="entry name" value="NAD(P)-bd_dom_sf"/>
</dbReference>
<dbReference type="PROSITE" id="PS00059">
    <property type="entry name" value="ADH_ZINC"/>
    <property type="match status" value="1"/>
</dbReference>
<reference evidence="7" key="1">
    <citation type="submission" date="2017-10" db="EMBL/GenBank/DDBJ databases">
        <authorList>
            <person name="Toshchakov S.V."/>
            <person name="Goeva M.A."/>
        </authorList>
    </citation>
    <scope>NUCLEOTIDE SEQUENCE [LARGE SCALE GENOMIC DNA]</scope>
    <source>
        <strain evidence="7">JR1/69-1-13</strain>
    </source>
</reference>
<evidence type="ECO:0000256" key="3">
    <source>
        <dbReference type="ARBA" id="ARBA00023002"/>
    </source>
</evidence>
<dbReference type="AlphaFoldDB" id="A0A2U1V3Q9"/>
<keyword evidence="7" id="KW-1185">Reference proteome</keyword>
<evidence type="ECO:0000313" key="6">
    <source>
        <dbReference type="EMBL" id="PWC28550.1"/>
    </source>
</evidence>
<dbReference type="EMBL" id="PDOA01000007">
    <property type="protein sequence ID" value="PWC28550.1"/>
    <property type="molecule type" value="Genomic_DNA"/>
</dbReference>
<evidence type="ECO:0000259" key="5">
    <source>
        <dbReference type="SMART" id="SM00829"/>
    </source>
</evidence>
<evidence type="ECO:0000313" key="7">
    <source>
        <dbReference type="Proteomes" id="UP000245048"/>
    </source>
</evidence>
<feature type="domain" description="Enoyl reductase (ER)" evidence="5">
    <location>
        <begin position="7"/>
        <end position="335"/>
    </location>
</feature>
<dbReference type="Pfam" id="PF08240">
    <property type="entry name" value="ADH_N"/>
    <property type="match status" value="1"/>
</dbReference>
<dbReference type="RefSeq" id="WP_109517371.1">
    <property type="nucleotide sequence ID" value="NZ_PDOA01000007.1"/>
</dbReference>
<dbReference type="SUPFAM" id="SSF50129">
    <property type="entry name" value="GroES-like"/>
    <property type="match status" value="1"/>
</dbReference>
<protein>
    <submittedName>
        <fullName evidence="6">Zn-dependent oxidoreductase</fullName>
    </submittedName>
</protein>
<proteinExistence type="inferred from homology"/>
<organism evidence="6 7">
    <name type="scientific">Teichococcus aestuarii</name>
    <dbReference type="NCBI Taxonomy" id="568898"/>
    <lineage>
        <taxon>Bacteria</taxon>
        <taxon>Pseudomonadati</taxon>
        <taxon>Pseudomonadota</taxon>
        <taxon>Alphaproteobacteria</taxon>
        <taxon>Acetobacterales</taxon>
        <taxon>Roseomonadaceae</taxon>
        <taxon>Roseomonas</taxon>
    </lineage>
</organism>
<dbReference type="PANTHER" id="PTHR43401:SF2">
    <property type="entry name" value="L-THREONINE 3-DEHYDROGENASE"/>
    <property type="match status" value="1"/>
</dbReference>
<name>A0A2U1V3Q9_9PROT</name>
<dbReference type="OrthoDB" id="9809185at2"/>
<dbReference type="InterPro" id="IPR050129">
    <property type="entry name" value="Zn_alcohol_dh"/>
</dbReference>
<keyword evidence="3" id="KW-0560">Oxidoreductase</keyword>
<dbReference type="InterPro" id="IPR011032">
    <property type="entry name" value="GroES-like_sf"/>
</dbReference>
<dbReference type="InterPro" id="IPR013154">
    <property type="entry name" value="ADH-like_N"/>
</dbReference>
<keyword evidence="2 4" id="KW-0862">Zinc</keyword>
<keyword evidence="1 4" id="KW-0479">Metal-binding</keyword>
<dbReference type="PANTHER" id="PTHR43401">
    <property type="entry name" value="L-THREONINE 3-DEHYDROGENASE"/>
    <property type="match status" value="1"/>
</dbReference>
<gene>
    <name evidence="6" type="ORF">CR165_12735</name>
</gene>
<dbReference type="SUPFAM" id="SSF51735">
    <property type="entry name" value="NAD(P)-binding Rossmann-fold domains"/>
    <property type="match status" value="1"/>
</dbReference>